<dbReference type="PROSITE" id="PS00868">
    <property type="entry name" value="CYS_MET_METAB_PP"/>
    <property type="match status" value="1"/>
</dbReference>
<dbReference type="KEGG" id="cme:CYME_CMF156C"/>
<dbReference type="EMBL" id="AP006488">
    <property type="protein sequence ID" value="BAM79513.1"/>
    <property type="molecule type" value="Genomic_DNA"/>
</dbReference>
<dbReference type="Gene3D" id="3.40.640.10">
    <property type="entry name" value="Type I PLP-dependent aspartate aminotransferase-like (Major domain)"/>
    <property type="match status" value="1"/>
</dbReference>
<reference evidence="4 5" key="2">
    <citation type="journal article" date="2007" name="BMC Biol.">
        <title>A 100%-complete sequence reveals unusually simple genomic features in the hot-spring red alga Cyanidioschyzon merolae.</title>
        <authorList>
            <person name="Nozaki H."/>
            <person name="Takano H."/>
            <person name="Misumi O."/>
            <person name="Terasawa K."/>
            <person name="Matsuzaki M."/>
            <person name="Maruyama S."/>
            <person name="Nishida K."/>
            <person name="Yagisawa F."/>
            <person name="Yoshida Y."/>
            <person name="Fujiwara T."/>
            <person name="Takio S."/>
            <person name="Tamura K."/>
            <person name="Chung S.J."/>
            <person name="Nakamura S."/>
            <person name="Kuroiwa H."/>
            <person name="Tanaka K."/>
            <person name="Sato N."/>
            <person name="Kuroiwa T."/>
        </authorList>
    </citation>
    <scope>NUCLEOTIDE SEQUENCE [LARGE SCALE GENOMIC DNA]</scope>
    <source>
        <strain evidence="4 5">10D</strain>
    </source>
</reference>
<reference evidence="4 5" key="1">
    <citation type="journal article" date="2004" name="Nature">
        <title>Genome sequence of the ultrasmall unicellular red alga Cyanidioschyzon merolae 10D.</title>
        <authorList>
            <person name="Matsuzaki M."/>
            <person name="Misumi O."/>
            <person name="Shin-i T."/>
            <person name="Maruyama S."/>
            <person name="Takahara M."/>
            <person name="Miyagishima S."/>
            <person name="Mori T."/>
            <person name="Nishida K."/>
            <person name="Yagisawa F."/>
            <person name="Nishida K."/>
            <person name="Yoshida Y."/>
            <person name="Nishimura Y."/>
            <person name="Nakao S."/>
            <person name="Kobayashi T."/>
            <person name="Momoyama Y."/>
            <person name="Higashiyama T."/>
            <person name="Minoda A."/>
            <person name="Sano M."/>
            <person name="Nomoto H."/>
            <person name="Oishi K."/>
            <person name="Hayashi H."/>
            <person name="Ohta F."/>
            <person name="Nishizaka S."/>
            <person name="Haga S."/>
            <person name="Miura S."/>
            <person name="Morishita T."/>
            <person name="Kabeya Y."/>
            <person name="Terasawa K."/>
            <person name="Suzuki Y."/>
            <person name="Ishii Y."/>
            <person name="Asakawa S."/>
            <person name="Takano H."/>
            <person name="Ohta N."/>
            <person name="Kuroiwa H."/>
            <person name="Tanaka K."/>
            <person name="Shimizu N."/>
            <person name="Sugano S."/>
            <person name="Sato N."/>
            <person name="Nozaki H."/>
            <person name="Ogasawara N."/>
            <person name="Kohara Y."/>
            <person name="Kuroiwa T."/>
        </authorList>
    </citation>
    <scope>NUCLEOTIDE SEQUENCE [LARGE SCALE GENOMIC DNA]</scope>
    <source>
        <strain evidence="4 5">10D</strain>
    </source>
</reference>
<dbReference type="InterPro" id="IPR054542">
    <property type="entry name" value="Cys_met_metab_PP"/>
</dbReference>
<dbReference type="RefSeq" id="XP_005535799.1">
    <property type="nucleotide sequence ID" value="XM_005535742.1"/>
</dbReference>
<accession>M1VFY9</accession>
<sequence>MRRGRGEPCETGARRELACTLSFVPPGSAGGWTRGKPPPPPPTPTPRAPLSPRSPPGSCQQVSRTIPASARANNCERVRIHAVDSCVSLVALRRRDSSGIGVLGRDRARSSSSSSSSSSFWLANTPTRRWCTGLEARGTGFFVPRSSEHLLYNWGSRRHVVQRGTCQRASAGALMLSLTSHRRQETPCSSRTNAGDTFTSDELATVEQLLEVAPQERAELDRGGTLSESDGNGRGEAEGVAATAPAATEGMDRQRARLIQDARSSTRAVHGGERAKGGKKAKATADSLTTPIVQSSTFTFRNTRECIQYNLGKYSSFEYGRYGNPTTRAAEEKLIDLECGNLAQQDAHPDSAVYDALLSASGMNAVTTMLFALFALDNADVRGAGLGTTVSEEGTGGCLITTTDCYRRTRQFIEEMMPRLNVRVVIMDPSDLALLESTLREIRESTDGAITQQRVVFFSESPTNPLLRLVDVPRIVALARQYDMMVCIDSTFATPINHRPLELGADLVLHSATKYLGGHNDILAGALIGRAELIAKVRRAHGILGGVIDPHTSYLLLRGLKTLKIRVDAHNQNAAALAHRLANDERIACVHWPGLPEHPDYHLGRRLHEAYAQFRAADGGCGFGGVLSFELRGHLRGGADDPYGAETFRRTGKFIDALRIPYIGPSLGGTETLVEQVCIMGYFDQPLWRRRRLGITCGLVRFSCGIEDAEDIVQDVMHALDVAFEDTYV</sequence>
<organism evidence="4 5">
    <name type="scientific">Cyanidioschyzon merolae (strain NIES-3377 / 10D)</name>
    <name type="common">Unicellular red alga</name>
    <dbReference type="NCBI Taxonomy" id="280699"/>
    <lineage>
        <taxon>Eukaryota</taxon>
        <taxon>Rhodophyta</taxon>
        <taxon>Bangiophyceae</taxon>
        <taxon>Cyanidiales</taxon>
        <taxon>Cyanidiaceae</taxon>
        <taxon>Cyanidioschyzon</taxon>
    </lineage>
</organism>
<dbReference type="InterPro" id="IPR015422">
    <property type="entry name" value="PyrdxlP-dep_Trfase_small"/>
</dbReference>
<feature type="compositionally biased region" description="Pro residues" evidence="3">
    <location>
        <begin position="36"/>
        <end position="55"/>
    </location>
</feature>
<evidence type="ECO:0000256" key="1">
    <source>
        <dbReference type="ARBA" id="ARBA00001933"/>
    </source>
</evidence>
<keyword evidence="5" id="KW-1185">Reference proteome</keyword>
<dbReference type="GeneID" id="16992982"/>
<dbReference type="InterPro" id="IPR044639">
    <property type="entry name" value="CGS1/2"/>
</dbReference>
<evidence type="ECO:0000313" key="4">
    <source>
        <dbReference type="EMBL" id="BAM79513.1"/>
    </source>
</evidence>
<dbReference type="eggNOG" id="KOG0053">
    <property type="taxonomic scope" value="Eukaryota"/>
</dbReference>
<dbReference type="GO" id="GO:0009086">
    <property type="term" value="P:methionine biosynthetic process"/>
    <property type="evidence" value="ECO:0007669"/>
    <property type="project" value="InterPro"/>
</dbReference>
<dbReference type="CDD" id="cd00614">
    <property type="entry name" value="CGS_like"/>
    <property type="match status" value="1"/>
</dbReference>
<dbReference type="PANTHER" id="PTHR43379:SF1">
    <property type="entry name" value="CYSTATHIONINE GAMMA-SYNTHASE 1, CHLOROPLASTIC-RELATED"/>
    <property type="match status" value="1"/>
</dbReference>
<proteinExistence type="predicted"/>
<feature type="region of interest" description="Disordered" evidence="3">
    <location>
        <begin position="216"/>
        <end position="284"/>
    </location>
</feature>
<dbReference type="InterPro" id="IPR000277">
    <property type="entry name" value="Cys/Met-Metab_PyrdxlP-dep_enz"/>
</dbReference>
<dbReference type="GO" id="GO:0019346">
    <property type="term" value="P:transsulfuration"/>
    <property type="evidence" value="ECO:0007669"/>
    <property type="project" value="InterPro"/>
</dbReference>
<feature type="compositionally biased region" description="Basic and acidic residues" evidence="3">
    <location>
        <begin position="250"/>
        <end position="260"/>
    </location>
</feature>
<dbReference type="Pfam" id="PF01053">
    <property type="entry name" value="Cys_Met_Meta_PP"/>
    <property type="match status" value="1"/>
</dbReference>
<name>M1VFY9_CYAM1</name>
<dbReference type="OrthoDB" id="3512640at2759"/>
<dbReference type="GO" id="GO:0003962">
    <property type="term" value="F:cystathionine gamma-synthase activity"/>
    <property type="evidence" value="ECO:0007669"/>
    <property type="project" value="InterPro"/>
</dbReference>
<dbReference type="AlphaFoldDB" id="M1VFY9"/>
<dbReference type="STRING" id="280699.M1VFY9"/>
<feature type="region of interest" description="Disordered" evidence="3">
    <location>
        <begin position="24"/>
        <end position="65"/>
    </location>
</feature>
<dbReference type="GO" id="GO:0030170">
    <property type="term" value="F:pyridoxal phosphate binding"/>
    <property type="evidence" value="ECO:0007669"/>
    <property type="project" value="InterPro"/>
</dbReference>
<dbReference type="InterPro" id="IPR015424">
    <property type="entry name" value="PyrdxlP-dep_Trfase"/>
</dbReference>
<dbReference type="Gramene" id="CMF156CT">
    <property type="protein sequence ID" value="CMF156CT"/>
    <property type="gene ID" value="CMF156C"/>
</dbReference>
<evidence type="ECO:0000256" key="2">
    <source>
        <dbReference type="ARBA" id="ARBA00022898"/>
    </source>
</evidence>
<gene>
    <name evidence="4" type="ORF">CYME_CMF156C</name>
</gene>
<evidence type="ECO:0000256" key="3">
    <source>
        <dbReference type="SAM" id="MobiDB-lite"/>
    </source>
</evidence>
<dbReference type="Gene3D" id="3.90.1150.10">
    <property type="entry name" value="Aspartate Aminotransferase, domain 1"/>
    <property type="match status" value="1"/>
</dbReference>
<keyword evidence="2" id="KW-0663">Pyridoxal phosphate</keyword>
<dbReference type="Proteomes" id="UP000007014">
    <property type="component" value="Chromosome 6"/>
</dbReference>
<dbReference type="HOGENOM" id="CLU_018986_2_0_1"/>
<evidence type="ECO:0000313" key="5">
    <source>
        <dbReference type="Proteomes" id="UP000007014"/>
    </source>
</evidence>
<comment type="cofactor">
    <cofactor evidence="1">
        <name>pyridoxal 5'-phosphate</name>
        <dbReference type="ChEBI" id="CHEBI:597326"/>
    </cofactor>
</comment>
<dbReference type="SUPFAM" id="SSF53383">
    <property type="entry name" value="PLP-dependent transferases"/>
    <property type="match status" value="1"/>
</dbReference>
<dbReference type="GO" id="GO:0009507">
    <property type="term" value="C:chloroplast"/>
    <property type="evidence" value="ECO:0007669"/>
    <property type="project" value="TreeGrafter"/>
</dbReference>
<dbReference type="PANTHER" id="PTHR43379">
    <property type="entry name" value="CYSTATHIONINE GAMMA-SYNTHASE"/>
    <property type="match status" value="1"/>
</dbReference>
<feature type="compositionally biased region" description="Low complexity" evidence="3">
    <location>
        <begin position="238"/>
        <end position="249"/>
    </location>
</feature>
<dbReference type="InterPro" id="IPR015421">
    <property type="entry name" value="PyrdxlP-dep_Trfase_major"/>
</dbReference>
<protein>
    <submittedName>
        <fullName evidence="4">Cystathionine gamma-synthase</fullName>
    </submittedName>
</protein>